<dbReference type="PANTHER" id="PTHR34187:SF2">
    <property type="entry name" value="DUF202 DOMAIN-CONTAINING PROTEIN"/>
    <property type="match status" value="1"/>
</dbReference>
<feature type="domain" description="DUF202" evidence="7">
    <location>
        <begin position="24"/>
        <end position="90"/>
    </location>
</feature>
<evidence type="ECO:0000313" key="9">
    <source>
        <dbReference type="Proteomes" id="UP000319818"/>
    </source>
</evidence>
<keyword evidence="5 6" id="KW-0472">Membrane</keyword>
<dbReference type="EMBL" id="VFPH01000003">
    <property type="protein sequence ID" value="TQM36221.1"/>
    <property type="molecule type" value="Genomic_DNA"/>
</dbReference>
<evidence type="ECO:0000313" key="8">
    <source>
        <dbReference type="EMBL" id="TQM36221.1"/>
    </source>
</evidence>
<reference evidence="8 9" key="1">
    <citation type="submission" date="2019-06" db="EMBL/GenBank/DDBJ databases">
        <title>Sequencing the genomes of 1000 actinobacteria strains.</title>
        <authorList>
            <person name="Klenk H.-P."/>
        </authorList>
    </citation>
    <scope>NUCLEOTIDE SEQUENCE [LARGE SCALE GENOMIC DNA]</scope>
    <source>
        <strain evidence="8 9">DSM 45511</strain>
    </source>
</reference>
<evidence type="ECO:0000256" key="3">
    <source>
        <dbReference type="ARBA" id="ARBA00022692"/>
    </source>
</evidence>
<dbReference type="InterPro" id="IPR052053">
    <property type="entry name" value="IM_YidH-like"/>
</dbReference>
<keyword evidence="3 6" id="KW-0812">Transmembrane</keyword>
<proteinExistence type="predicted"/>
<comment type="subcellular location">
    <subcellularLocation>
        <location evidence="1">Cell membrane</location>
        <topology evidence="1">Multi-pass membrane protein</topology>
    </subcellularLocation>
</comment>
<keyword evidence="2" id="KW-1003">Cell membrane</keyword>
<dbReference type="GO" id="GO:0005886">
    <property type="term" value="C:plasma membrane"/>
    <property type="evidence" value="ECO:0007669"/>
    <property type="project" value="UniProtKB-SubCell"/>
</dbReference>
<dbReference type="AlphaFoldDB" id="A0A543FR04"/>
<evidence type="ECO:0000256" key="5">
    <source>
        <dbReference type="ARBA" id="ARBA00023136"/>
    </source>
</evidence>
<keyword evidence="4 6" id="KW-1133">Transmembrane helix</keyword>
<organism evidence="8 9">
    <name type="scientific">Pseudonocardia cypriaca</name>
    <dbReference type="NCBI Taxonomy" id="882449"/>
    <lineage>
        <taxon>Bacteria</taxon>
        <taxon>Bacillati</taxon>
        <taxon>Actinomycetota</taxon>
        <taxon>Actinomycetes</taxon>
        <taxon>Pseudonocardiales</taxon>
        <taxon>Pseudonocardiaceae</taxon>
        <taxon>Pseudonocardia</taxon>
    </lineage>
</organism>
<feature type="transmembrane region" description="Helical" evidence="6">
    <location>
        <begin position="61"/>
        <end position="82"/>
    </location>
</feature>
<keyword evidence="9" id="KW-1185">Reference proteome</keyword>
<dbReference type="Pfam" id="PF02656">
    <property type="entry name" value="DUF202"/>
    <property type="match status" value="1"/>
</dbReference>
<dbReference type="Proteomes" id="UP000319818">
    <property type="component" value="Unassembled WGS sequence"/>
</dbReference>
<evidence type="ECO:0000259" key="7">
    <source>
        <dbReference type="Pfam" id="PF02656"/>
    </source>
</evidence>
<feature type="transmembrane region" description="Helical" evidence="6">
    <location>
        <begin position="102"/>
        <end position="123"/>
    </location>
</feature>
<dbReference type="OrthoDB" id="582337at2"/>
<protein>
    <submittedName>
        <fullName evidence="8">Putative membrane protein</fullName>
    </submittedName>
</protein>
<accession>A0A543FR04</accession>
<name>A0A543FR04_9PSEU</name>
<evidence type="ECO:0000256" key="6">
    <source>
        <dbReference type="SAM" id="Phobius"/>
    </source>
</evidence>
<dbReference type="PANTHER" id="PTHR34187">
    <property type="entry name" value="FGR18P"/>
    <property type="match status" value="1"/>
</dbReference>
<evidence type="ECO:0000256" key="1">
    <source>
        <dbReference type="ARBA" id="ARBA00004651"/>
    </source>
</evidence>
<dbReference type="InterPro" id="IPR003807">
    <property type="entry name" value="DUF202"/>
</dbReference>
<gene>
    <name evidence="8" type="ORF">FB388_7678</name>
</gene>
<dbReference type="RefSeq" id="WP_142107460.1">
    <property type="nucleotide sequence ID" value="NZ_VFPH01000003.1"/>
</dbReference>
<sequence>MSSPVTPRRFPRWVFGEGSEPDPRFTLANERTFLAWIRTALALLACGVALEAVAPPMQPQLRLAASVLLIVLGLLTPVQAWFAWSRDERAMRNGRPLSAPALMVPLAVGSAITGVLLLAALLLR</sequence>
<feature type="transmembrane region" description="Helical" evidence="6">
    <location>
        <begin position="33"/>
        <end position="54"/>
    </location>
</feature>
<evidence type="ECO:0000256" key="4">
    <source>
        <dbReference type="ARBA" id="ARBA00022989"/>
    </source>
</evidence>
<evidence type="ECO:0000256" key="2">
    <source>
        <dbReference type="ARBA" id="ARBA00022475"/>
    </source>
</evidence>
<comment type="caution">
    <text evidence="8">The sequence shown here is derived from an EMBL/GenBank/DDBJ whole genome shotgun (WGS) entry which is preliminary data.</text>
</comment>